<dbReference type="Gene3D" id="3.90.180.10">
    <property type="entry name" value="Medium-chain alcohol dehydrogenases, catalytic domain"/>
    <property type="match status" value="1"/>
</dbReference>
<dbReference type="InterPro" id="IPR037523">
    <property type="entry name" value="VOC_core"/>
</dbReference>
<reference evidence="5" key="1">
    <citation type="submission" date="2016-10" db="EMBL/GenBank/DDBJ databases">
        <authorList>
            <person name="Varghese N."/>
            <person name="Submissions S."/>
        </authorList>
    </citation>
    <scope>NUCLEOTIDE SEQUENCE [LARGE SCALE GENOMIC DNA]</scope>
    <source>
        <strain evidence="5">DSM 44498</strain>
    </source>
</reference>
<dbReference type="EMBL" id="FNSV01000005">
    <property type="protein sequence ID" value="SEC42418.1"/>
    <property type="molecule type" value="Genomic_DNA"/>
</dbReference>
<dbReference type="InterPro" id="IPR020843">
    <property type="entry name" value="ER"/>
</dbReference>
<keyword evidence="2" id="KW-0560">Oxidoreductase</keyword>
<dbReference type="SUPFAM" id="SSF50129">
    <property type="entry name" value="GroES-like"/>
    <property type="match status" value="1"/>
</dbReference>
<dbReference type="Proteomes" id="UP000183561">
    <property type="component" value="Unassembled WGS sequence"/>
</dbReference>
<evidence type="ECO:0000259" key="3">
    <source>
        <dbReference type="PROSITE" id="PS51819"/>
    </source>
</evidence>
<dbReference type="InterPro" id="IPR011032">
    <property type="entry name" value="GroES-like_sf"/>
</dbReference>
<dbReference type="OrthoDB" id="9792173at2"/>
<dbReference type="SUPFAM" id="SSF54593">
    <property type="entry name" value="Glyoxalase/Bleomycin resistance protein/Dihydroxybiphenyl dioxygenase"/>
    <property type="match status" value="1"/>
</dbReference>
<dbReference type="RefSeq" id="WP_072943116.1">
    <property type="nucleotide sequence ID" value="NZ_FNSV01000005.1"/>
</dbReference>
<dbReference type="Pfam" id="PF13669">
    <property type="entry name" value="Glyoxalase_4"/>
    <property type="match status" value="1"/>
</dbReference>
<dbReference type="GO" id="GO:0016651">
    <property type="term" value="F:oxidoreductase activity, acting on NAD(P)H"/>
    <property type="evidence" value="ECO:0007669"/>
    <property type="project" value="TreeGrafter"/>
</dbReference>
<dbReference type="Pfam" id="PF00107">
    <property type="entry name" value="ADH_zinc_N"/>
    <property type="match status" value="1"/>
</dbReference>
<dbReference type="AlphaFoldDB" id="A0A1H4SEB6"/>
<evidence type="ECO:0000256" key="1">
    <source>
        <dbReference type="ARBA" id="ARBA00022857"/>
    </source>
</evidence>
<dbReference type="InterPro" id="IPR029068">
    <property type="entry name" value="Glyas_Bleomycin-R_OHBP_Dase"/>
</dbReference>
<dbReference type="SUPFAM" id="SSF51735">
    <property type="entry name" value="NAD(P)-binding Rossmann-fold domains"/>
    <property type="match status" value="1"/>
</dbReference>
<dbReference type="GO" id="GO:0070402">
    <property type="term" value="F:NADPH binding"/>
    <property type="evidence" value="ECO:0007669"/>
    <property type="project" value="TreeGrafter"/>
</dbReference>
<keyword evidence="1" id="KW-0521">NADP</keyword>
<dbReference type="InterPro" id="IPR013154">
    <property type="entry name" value="ADH-like_N"/>
</dbReference>
<dbReference type="Gene3D" id="3.40.50.720">
    <property type="entry name" value="NAD(P)-binding Rossmann-like Domain"/>
    <property type="match status" value="1"/>
</dbReference>
<dbReference type="Gene3D" id="3.10.180.10">
    <property type="entry name" value="2,3-Dihydroxybiphenyl 1,2-Dioxygenase, domain 1"/>
    <property type="match status" value="1"/>
</dbReference>
<dbReference type="InterPro" id="IPR036291">
    <property type="entry name" value="NAD(P)-bd_dom_sf"/>
</dbReference>
<dbReference type="PANTHER" id="PTHR48106:SF8">
    <property type="entry name" value="OS02G0805600 PROTEIN"/>
    <property type="match status" value="1"/>
</dbReference>
<dbReference type="InterPro" id="IPR013149">
    <property type="entry name" value="ADH-like_C"/>
</dbReference>
<organism evidence="4 5">
    <name type="scientific">Rhodococcus koreensis</name>
    <dbReference type="NCBI Taxonomy" id="99653"/>
    <lineage>
        <taxon>Bacteria</taxon>
        <taxon>Bacillati</taxon>
        <taxon>Actinomycetota</taxon>
        <taxon>Actinomycetes</taxon>
        <taxon>Mycobacteriales</taxon>
        <taxon>Nocardiaceae</taxon>
        <taxon>Rhodococcus</taxon>
    </lineage>
</organism>
<feature type="domain" description="VOC" evidence="3">
    <location>
        <begin position="344"/>
        <end position="483"/>
    </location>
</feature>
<sequence length="518" mass="54427">MRALIGGLEPDWVAKGDTAIPAMKLGALRVRVIAAALNRADLYMLEGTYSPNLKPGDVYPAGMEFAGVVETSSPLAPQYPVGTRVMGVTMGAFADYALCDPRMVLPIPESMSFEEAATLPVALATENDALTQAGFTSGDSVLIVGGTTSIGLISIALAKALGAGTVIATTTSADKRPALIDAGADVTIDTTTEDLPAAVLAATGGRGVDVTLDHIGGELFAHLPAATRIGGTIVNIGRLAGPGTSLDLDQLAFRRQRLIGTTFSVRTPDELGEVCGALHAAVLPAVAAGRIQPRIDKIFPFERAIDAAERLRSNEALGKILLSFADGPAEEPADRAPVANFFGSITQLGYVVHDIDASIEGFVKCGIGPWFLLRNVQPENFTYNGTSSGMAMDVAVANSGNIQIEIITPVNDEPSMYRDFLHAGNEGLQHFAYWSTDYQDLYDRALAAGFTVGQEGQLGGPTGRFAYLQTEHHPGTCIEISDLGGAKAQLFEYVKLAAENWDGTHPVQVIDPAMLAAG</sequence>
<proteinExistence type="predicted"/>
<evidence type="ECO:0000256" key="2">
    <source>
        <dbReference type="ARBA" id="ARBA00023002"/>
    </source>
</evidence>
<keyword evidence="5" id="KW-1185">Reference proteome</keyword>
<dbReference type="Pfam" id="PF08240">
    <property type="entry name" value="ADH_N"/>
    <property type="match status" value="1"/>
</dbReference>
<evidence type="ECO:0000313" key="5">
    <source>
        <dbReference type="Proteomes" id="UP000183561"/>
    </source>
</evidence>
<evidence type="ECO:0000313" key="4">
    <source>
        <dbReference type="EMBL" id="SEC42418.1"/>
    </source>
</evidence>
<dbReference type="SMART" id="SM00829">
    <property type="entry name" value="PKS_ER"/>
    <property type="match status" value="1"/>
</dbReference>
<accession>A0A1H4SEB6</accession>
<gene>
    <name evidence="4" type="ORF">SAMN04490239_4041</name>
</gene>
<protein>
    <submittedName>
        <fullName evidence="4">NADPH:quinone reductase</fullName>
    </submittedName>
</protein>
<name>A0A1H4SEB6_9NOCA</name>
<dbReference type="PROSITE" id="PS51819">
    <property type="entry name" value="VOC"/>
    <property type="match status" value="1"/>
</dbReference>
<dbReference type="PANTHER" id="PTHR48106">
    <property type="entry name" value="QUINONE OXIDOREDUCTASE PIG3-RELATED"/>
    <property type="match status" value="1"/>
</dbReference>